<dbReference type="OrthoDB" id="683216at2759"/>
<protein>
    <submittedName>
        <fullName evidence="2">Sulfate transporter 1.2</fullName>
    </submittedName>
</protein>
<gene>
    <name evidence="2" type="primary">SULTR1:2</name>
    <name evidence="2" type="ORF">AXF42_Ash020546</name>
</gene>
<evidence type="ECO:0000313" key="2">
    <source>
        <dbReference type="EMBL" id="PKA65616.1"/>
    </source>
</evidence>
<feature type="region of interest" description="Disordered" evidence="1">
    <location>
        <begin position="1"/>
        <end position="20"/>
    </location>
</feature>
<reference evidence="2 3" key="1">
    <citation type="journal article" date="2017" name="Nature">
        <title>The Apostasia genome and the evolution of orchids.</title>
        <authorList>
            <person name="Zhang G.Q."/>
            <person name="Liu K.W."/>
            <person name="Li Z."/>
            <person name="Lohaus R."/>
            <person name="Hsiao Y.Y."/>
            <person name="Niu S.C."/>
            <person name="Wang J.Y."/>
            <person name="Lin Y.C."/>
            <person name="Xu Q."/>
            <person name="Chen L.J."/>
            <person name="Yoshida K."/>
            <person name="Fujiwara S."/>
            <person name="Wang Z.W."/>
            <person name="Zhang Y.Q."/>
            <person name="Mitsuda N."/>
            <person name="Wang M."/>
            <person name="Liu G.H."/>
            <person name="Pecoraro L."/>
            <person name="Huang H.X."/>
            <person name="Xiao X.J."/>
            <person name="Lin M."/>
            <person name="Wu X.Y."/>
            <person name="Wu W.L."/>
            <person name="Chen Y.Y."/>
            <person name="Chang S.B."/>
            <person name="Sakamoto S."/>
            <person name="Ohme-Takagi M."/>
            <person name="Yagi M."/>
            <person name="Zeng S.J."/>
            <person name="Shen C.Y."/>
            <person name="Yeh C.M."/>
            <person name="Luo Y.B."/>
            <person name="Tsai W.C."/>
            <person name="Van de Peer Y."/>
            <person name="Liu Z.J."/>
        </authorList>
    </citation>
    <scope>NUCLEOTIDE SEQUENCE [LARGE SCALE GENOMIC DNA]</scope>
    <source>
        <strain evidence="3">cv. Shenzhen</strain>
        <tissue evidence="2">Stem</tissue>
    </source>
</reference>
<evidence type="ECO:0000256" key="1">
    <source>
        <dbReference type="SAM" id="MobiDB-lite"/>
    </source>
</evidence>
<name>A0A2I0BCX8_9ASPA</name>
<proteinExistence type="predicted"/>
<dbReference type="STRING" id="1088818.A0A2I0BCX8"/>
<organism evidence="2 3">
    <name type="scientific">Apostasia shenzhenica</name>
    <dbReference type="NCBI Taxonomy" id="1088818"/>
    <lineage>
        <taxon>Eukaryota</taxon>
        <taxon>Viridiplantae</taxon>
        <taxon>Streptophyta</taxon>
        <taxon>Embryophyta</taxon>
        <taxon>Tracheophyta</taxon>
        <taxon>Spermatophyta</taxon>
        <taxon>Magnoliopsida</taxon>
        <taxon>Liliopsida</taxon>
        <taxon>Asparagales</taxon>
        <taxon>Orchidaceae</taxon>
        <taxon>Apostasioideae</taxon>
        <taxon>Apostasia</taxon>
    </lineage>
</organism>
<evidence type="ECO:0000313" key="3">
    <source>
        <dbReference type="Proteomes" id="UP000236161"/>
    </source>
</evidence>
<dbReference type="AlphaFoldDB" id="A0A2I0BCX8"/>
<feature type="compositionally biased region" description="Basic residues" evidence="1">
    <location>
        <begin position="1"/>
        <end position="11"/>
    </location>
</feature>
<keyword evidence="3" id="KW-1185">Reference proteome</keyword>
<accession>A0A2I0BCX8</accession>
<dbReference type="EMBL" id="KZ451891">
    <property type="protein sequence ID" value="PKA65616.1"/>
    <property type="molecule type" value="Genomic_DNA"/>
</dbReference>
<dbReference type="Proteomes" id="UP000236161">
    <property type="component" value="Unassembled WGS sequence"/>
</dbReference>
<sequence length="91" mass="10755">MHCHSQQKNHKSPPSFKVGCPPRKKFLREFAEAFKETFFPDDPLRPYKDQTRTQKFMLGLQFFFPIFDWGRDYNLQKFRGALIAGLTIATL</sequence>